<reference evidence="2 3" key="1">
    <citation type="submission" date="2021-03" db="EMBL/GenBank/DDBJ databases">
        <title>Fibrella sp. HMF5405 genome sequencing and assembly.</title>
        <authorList>
            <person name="Kang H."/>
            <person name="Kim H."/>
            <person name="Bae S."/>
            <person name="Joh K."/>
        </authorList>
    </citation>
    <scope>NUCLEOTIDE SEQUENCE [LARGE SCALE GENOMIC DNA]</scope>
    <source>
        <strain evidence="2 3">HMF5405</strain>
    </source>
</reference>
<dbReference type="Proteomes" id="UP000664628">
    <property type="component" value="Unassembled WGS sequence"/>
</dbReference>
<proteinExistence type="predicted"/>
<gene>
    <name evidence="2" type="ORF">J2I46_29545</name>
</gene>
<sequence length="104" mass="11171">MNQLYSLLYRTYRSKLASWGFFTLLGVLLLVGVAQAQTLELTATTDKAAVLASEPFTYTFKYKCASITANCTGVKLTATIPANGLSQPTSIGSAYNPNQDGYSS</sequence>
<dbReference type="EMBL" id="JAFMYW010000013">
    <property type="protein sequence ID" value="MBO0952761.1"/>
    <property type="molecule type" value="Genomic_DNA"/>
</dbReference>
<name>A0ABS3JRX4_9BACT</name>
<evidence type="ECO:0000256" key="1">
    <source>
        <dbReference type="SAM" id="MobiDB-lite"/>
    </source>
</evidence>
<comment type="caution">
    <text evidence="2">The sequence shown here is derived from an EMBL/GenBank/DDBJ whole genome shotgun (WGS) entry which is preliminary data.</text>
</comment>
<evidence type="ECO:0000313" key="2">
    <source>
        <dbReference type="EMBL" id="MBO0952761.1"/>
    </source>
</evidence>
<dbReference type="RefSeq" id="WP_207332712.1">
    <property type="nucleotide sequence ID" value="NZ_JAFMYW010000013.1"/>
</dbReference>
<feature type="region of interest" description="Disordered" evidence="1">
    <location>
        <begin position="82"/>
        <end position="104"/>
    </location>
</feature>
<protein>
    <submittedName>
        <fullName evidence="2">Uncharacterized protein</fullName>
    </submittedName>
</protein>
<organism evidence="2 3">
    <name type="scientific">Fibrella forsythiae</name>
    <dbReference type="NCBI Taxonomy" id="2817061"/>
    <lineage>
        <taxon>Bacteria</taxon>
        <taxon>Pseudomonadati</taxon>
        <taxon>Bacteroidota</taxon>
        <taxon>Cytophagia</taxon>
        <taxon>Cytophagales</taxon>
        <taxon>Spirosomataceae</taxon>
        <taxon>Fibrella</taxon>
    </lineage>
</organism>
<feature type="compositionally biased region" description="Polar residues" evidence="1">
    <location>
        <begin position="84"/>
        <end position="104"/>
    </location>
</feature>
<keyword evidence="3" id="KW-1185">Reference proteome</keyword>
<accession>A0ABS3JRX4</accession>
<evidence type="ECO:0000313" key="3">
    <source>
        <dbReference type="Proteomes" id="UP000664628"/>
    </source>
</evidence>